<evidence type="ECO:0000313" key="2">
    <source>
        <dbReference type="Proteomes" id="UP001150830"/>
    </source>
</evidence>
<keyword evidence="2" id="KW-1185">Reference proteome</keyword>
<dbReference type="Proteomes" id="UP001150830">
    <property type="component" value="Unassembled WGS sequence"/>
</dbReference>
<comment type="caution">
    <text evidence="1">The sequence shown here is derived from an EMBL/GenBank/DDBJ whole genome shotgun (WGS) entry which is preliminary data.</text>
</comment>
<organism evidence="1 2">
    <name type="scientific">Parathalassolituus penaei</name>
    <dbReference type="NCBI Taxonomy" id="2997323"/>
    <lineage>
        <taxon>Bacteria</taxon>
        <taxon>Pseudomonadati</taxon>
        <taxon>Pseudomonadota</taxon>
        <taxon>Gammaproteobacteria</taxon>
        <taxon>Oceanospirillales</taxon>
        <taxon>Oceanospirillaceae</taxon>
        <taxon>Parathalassolituus</taxon>
    </lineage>
</organism>
<proteinExistence type="predicted"/>
<dbReference type="AlphaFoldDB" id="A0A9X3EDI1"/>
<dbReference type="RefSeq" id="WP_283173812.1">
    <property type="nucleotide sequence ID" value="NZ_JAPNOA010000028.1"/>
</dbReference>
<sequence length="206" mass="22926">MSYALKFDADTCKWLLDQIQGHLEHRMDALITTDGQQEILIVGTEGLYLVRPAKNSNPRRSYLLEHGDTSLTEVYQNGRPVAELLWNLGLMGSEGNLIGNCRRNDVVKLQRWPNFTRVHATANSLKIAALLSSRATSPVLASRILDLDEAEVFSFYSAAAAAGYAHSLNRAAELESRPVAANPKRQSLITKLMTHLRSLQVQRTIV</sequence>
<dbReference type="EMBL" id="JAPNOA010000028">
    <property type="protein sequence ID" value="MCY0965598.1"/>
    <property type="molecule type" value="Genomic_DNA"/>
</dbReference>
<evidence type="ECO:0000313" key="1">
    <source>
        <dbReference type="EMBL" id="MCY0965598.1"/>
    </source>
</evidence>
<name>A0A9X3EDI1_9GAMM</name>
<protein>
    <submittedName>
        <fullName evidence="1">Uncharacterized protein</fullName>
    </submittedName>
</protein>
<reference evidence="1" key="1">
    <citation type="submission" date="2022-11" db="EMBL/GenBank/DDBJ databases">
        <title>Parathalassolutuus dongxingensis gen. nov., sp. nov., a novel member of family Oceanospirillaceae isolated from a coastal shrimp pond in Guangxi, China.</title>
        <authorList>
            <person name="Chen H."/>
        </authorList>
    </citation>
    <scope>NUCLEOTIDE SEQUENCE</scope>
    <source>
        <strain evidence="1">G-43</strain>
    </source>
</reference>
<gene>
    <name evidence="1" type="ORF">OUO13_10400</name>
</gene>
<accession>A0A9X3EDI1</accession>